<feature type="domain" description="CENP-V/GFA" evidence="4">
    <location>
        <begin position="24"/>
        <end position="146"/>
    </location>
</feature>
<dbReference type="Pfam" id="PF04828">
    <property type="entry name" value="GFA"/>
    <property type="match status" value="1"/>
</dbReference>
<proteinExistence type="inferred from homology"/>
<dbReference type="GO" id="GO:0046872">
    <property type="term" value="F:metal ion binding"/>
    <property type="evidence" value="ECO:0007669"/>
    <property type="project" value="UniProtKB-KW"/>
</dbReference>
<dbReference type="OrthoDB" id="2993351at2759"/>
<dbReference type="InterPro" id="IPR011057">
    <property type="entry name" value="Mss4-like_sf"/>
</dbReference>
<dbReference type="OMA" id="AVNCIDD"/>
<accession>F4Q9N1</accession>
<dbReference type="GeneID" id="14867097"/>
<dbReference type="InterPro" id="IPR006913">
    <property type="entry name" value="CENP-V/GFA"/>
</dbReference>
<comment type="similarity">
    <text evidence="1">Belongs to the Gfa family.</text>
</comment>
<dbReference type="Proteomes" id="UP000007797">
    <property type="component" value="Unassembled WGS sequence"/>
</dbReference>
<dbReference type="GO" id="GO:0016846">
    <property type="term" value="F:carbon-sulfur lyase activity"/>
    <property type="evidence" value="ECO:0007669"/>
    <property type="project" value="InterPro"/>
</dbReference>
<dbReference type="PROSITE" id="PS51891">
    <property type="entry name" value="CENP_V_GFA"/>
    <property type="match status" value="1"/>
</dbReference>
<name>F4Q9N1_CACFS</name>
<evidence type="ECO:0000256" key="2">
    <source>
        <dbReference type="ARBA" id="ARBA00022723"/>
    </source>
</evidence>
<dbReference type="Gene3D" id="2.170.150.70">
    <property type="match status" value="1"/>
</dbReference>
<evidence type="ECO:0000259" key="4">
    <source>
        <dbReference type="PROSITE" id="PS51891"/>
    </source>
</evidence>
<sequence>MESSRPKELATRKPELFKEGVQTYHGSCHCGAVKFEVDLDLQYAKTNRCNCSFCAKARQWGIVVKPEQFRLVAGADNLSVYRFGSKSGDHCSCKTCAIKTHGTGYVEQLGGAFVGAIIACIDDLSEEQKDSLIYSHSNGKDDLWWEEPKFKNHL</sequence>
<evidence type="ECO:0000256" key="1">
    <source>
        <dbReference type="ARBA" id="ARBA00005495"/>
    </source>
</evidence>
<keyword evidence="6" id="KW-1185">Reference proteome</keyword>
<dbReference type="STRING" id="1054147.F4Q9N1"/>
<dbReference type="PANTHER" id="PTHR28620">
    <property type="entry name" value="CENTROMERE PROTEIN V"/>
    <property type="match status" value="1"/>
</dbReference>
<keyword evidence="3" id="KW-0862">Zinc</keyword>
<dbReference type="PANTHER" id="PTHR28620:SF1">
    <property type="entry name" value="CENP-V_GFA DOMAIN-CONTAINING PROTEIN"/>
    <property type="match status" value="1"/>
</dbReference>
<evidence type="ECO:0000313" key="5">
    <source>
        <dbReference type="EMBL" id="EGG15400.1"/>
    </source>
</evidence>
<dbReference type="RefSeq" id="XP_004354142.1">
    <property type="nucleotide sequence ID" value="XM_004354090.1"/>
</dbReference>
<dbReference type="SUPFAM" id="SSF51316">
    <property type="entry name" value="Mss4-like"/>
    <property type="match status" value="1"/>
</dbReference>
<keyword evidence="2" id="KW-0479">Metal-binding</keyword>
<dbReference type="EMBL" id="GL883026">
    <property type="protein sequence ID" value="EGG15400.1"/>
    <property type="molecule type" value="Genomic_DNA"/>
</dbReference>
<dbReference type="InterPro" id="IPR052355">
    <property type="entry name" value="CENP-V-like"/>
</dbReference>
<dbReference type="AlphaFoldDB" id="F4Q9N1"/>
<reference evidence="6" key="1">
    <citation type="journal article" date="2011" name="Genome Res.">
        <title>Phylogeny-wide analysis of social amoeba genomes highlights ancient origins for complex intercellular communication.</title>
        <authorList>
            <person name="Heidel A.J."/>
            <person name="Lawal H.M."/>
            <person name="Felder M."/>
            <person name="Schilde C."/>
            <person name="Helps N.R."/>
            <person name="Tunggal B."/>
            <person name="Rivero F."/>
            <person name="John U."/>
            <person name="Schleicher M."/>
            <person name="Eichinger L."/>
            <person name="Platzer M."/>
            <person name="Noegel A.A."/>
            <person name="Schaap P."/>
            <person name="Gloeckner G."/>
        </authorList>
    </citation>
    <scope>NUCLEOTIDE SEQUENCE [LARGE SCALE GENOMIC DNA]</scope>
    <source>
        <strain evidence="6">SH3</strain>
    </source>
</reference>
<protein>
    <recommendedName>
        <fullName evidence="4">CENP-V/GFA domain-containing protein</fullName>
    </recommendedName>
</protein>
<dbReference type="KEGG" id="dfa:DFA_10235"/>
<gene>
    <name evidence="5" type="ORF">DFA_10235</name>
</gene>
<evidence type="ECO:0000313" key="6">
    <source>
        <dbReference type="Proteomes" id="UP000007797"/>
    </source>
</evidence>
<organism evidence="5 6">
    <name type="scientific">Cavenderia fasciculata</name>
    <name type="common">Slime mold</name>
    <name type="synonym">Dictyostelium fasciculatum</name>
    <dbReference type="NCBI Taxonomy" id="261658"/>
    <lineage>
        <taxon>Eukaryota</taxon>
        <taxon>Amoebozoa</taxon>
        <taxon>Evosea</taxon>
        <taxon>Eumycetozoa</taxon>
        <taxon>Dictyostelia</taxon>
        <taxon>Acytosteliales</taxon>
        <taxon>Cavenderiaceae</taxon>
        <taxon>Cavenderia</taxon>
    </lineage>
</organism>
<evidence type="ECO:0000256" key="3">
    <source>
        <dbReference type="ARBA" id="ARBA00022833"/>
    </source>
</evidence>